<organism evidence="9 10">
    <name type="scientific">Sulfuriferula multivorans</name>
    <dbReference type="NCBI Taxonomy" id="1559896"/>
    <lineage>
        <taxon>Bacteria</taxon>
        <taxon>Pseudomonadati</taxon>
        <taxon>Pseudomonadota</taxon>
        <taxon>Betaproteobacteria</taxon>
        <taxon>Nitrosomonadales</taxon>
        <taxon>Sulfuricellaceae</taxon>
        <taxon>Sulfuriferula</taxon>
    </lineage>
</organism>
<dbReference type="OrthoDB" id="9813719at2"/>
<dbReference type="Gene3D" id="3.40.50.150">
    <property type="entry name" value="Vaccinia Virus protein VP39"/>
    <property type="match status" value="1"/>
</dbReference>
<dbReference type="InterPro" id="IPR031303">
    <property type="entry name" value="C5_meth_CS"/>
</dbReference>
<protein>
    <recommendedName>
        <fullName evidence="8">Cytosine-specific methyltransferase</fullName>
        <ecNumber evidence="8">2.1.1.37</ecNumber>
    </recommendedName>
</protein>
<evidence type="ECO:0000256" key="7">
    <source>
        <dbReference type="RuleBase" id="RU000416"/>
    </source>
</evidence>
<feature type="active site" evidence="6">
    <location>
        <position position="91"/>
    </location>
</feature>
<reference evidence="9 10" key="1">
    <citation type="journal article" date="2019" name="Front. Microbiol.">
        <title>Genomes of Neutrophilic Sulfur-Oxidizing Chemolithoautotrophs Representing 9 Proteobacterial Species From 8 Genera.</title>
        <authorList>
            <person name="Watanabe T."/>
            <person name="Kojima H."/>
            <person name="Umezawa K."/>
            <person name="Hori C."/>
            <person name="Takasuka T.E."/>
            <person name="Kato Y."/>
            <person name="Fukui M."/>
        </authorList>
    </citation>
    <scope>NUCLEOTIDE SEQUENCE [LARGE SCALE GENOMIC DNA]</scope>
    <source>
        <strain evidence="9 10">TTN</strain>
    </source>
</reference>
<dbReference type="InterPro" id="IPR001525">
    <property type="entry name" value="C5_MeTfrase"/>
</dbReference>
<dbReference type="REBASE" id="302138">
    <property type="entry name" value="M.SspTTNORF160P"/>
</dbReference>
<keyword evidence="1 6" id="KW-0489">Methyltransferase</keyword>
<dbReference type="GO" id="GO:0032259">
    <property type="term" value="P:methylation"/>
    <property type="evidence" value="ECO:0007669"/>
    <property type="project" value="UniProtKB-KW"/>
</dbReference>
<dbReference type="PROSITE" id="PS51679">
    <property type="entry name" value="SAM_MT_C5"/>
    <property type="match status" value="1"/>
</dbReference>
<dbReference type="EC" id="2.1.1.37" evidence="8"/>
<keyword evidence="3 6" id="KW-0949">S-adenosyl-L-methionine</keyword>
<dbReference type="Gene3D" id="3.90.120.10">
    <property type="entry name" value="DNA Methylase, subunit A, domain 2"/>
    <property type="match status" value="1"/>
</dbReference>
<evidence type="ECO:0000256" key="5">
    <source>
        <dbReference type="ARBA" id="ARBA00047422"/>
    </source>
</evidence>
<dbReference type="PROSITE" id="PS00095">
    <property type="entry name" value="C5_MTASE_2"/>
    <property type="match status" value="1"/>
</dbReference>
<evidence type="ECO:0000256" key="3">
    <source>
        <dbReference type="ARBA" id="ARBA00022691"/>
    </source>
</evidence>
<evidence type="ECO:0000256" key="8">
    <source>
        <dbReference type="RuleBase" id="RU000417"/>
    </source>
</evidence>
<dbReference type="InterPro" id="IPR050390">
    <property type="entry name" value="C5-Methyltransferase"/>
</dbReference>
<dbReference type="InterPro" id="IPR018117">
    <property type="entry name" value="C5_DNA_meth_AS"/>
</dbReference>
<comment type="catalytic activity">
    <reaction evidence="5 8">
        <text>a 2'-deoxycytidine in DNA + S-adenosyl-L-methionine = a 5-methyl-2'-deoxycytidine in DNA + S-adenosyl-L-homocysteine + H(+)</text>
        <dbReference type="Rhea" id="RHEA:13681"/>
        <dbReference type="Rhea" id="RHEA-COMP:11369"/>
        <dbReference type="Rhea" id="RHEA-COMP:11370"/>
        <dbReference type="ChEBI" id="CHEBI:15378"/>
        <dbReference type="ChEBI" id="CHEBI:57856"/>
        <dbReference type="ChEBI" id="CHEBI:59789"/>
        <dbReference type="ChEBI" id="CHEBI:85452"/>
        <dbReference type="ChEBI" id="CHEBI:85454"/>
        <dbReference type="EC" id="2.1.1.37"/>
    </reaction>
</comment>
<evidence type="ECO:0000256" key="2">
    <source>
        <dbReference type="ARBA" id="ARBA00022679"/>
    </source>
</evidence>
<dbReference type="PROSITE" id="PS00094">
    <property type="entry name" value="C5_MTASE_1"/>
    <property type="match status" value="1"/>
</dbReference>
<evidence type="ECO:0000256" key="1">
    <source>
        <dbReference type="ARBA" id="ARBA00022603"/>
    </source>
</evidence>
<evidence type="ECO:0000256" key="4">
    <source>
        <dbReference type="ARBA" id="ARBA00022747"/>
    </source>
</evidence>
<dbReference type="Proteomes" id="UP000286806">
    <property type="component" value="Unassembled WGS sequence"/>
</dbReference>
<dbReference type="NCBIfam" id="TIGR00675">
    <property type="entry name" value="dcm"/>
    <property type="match status" value="1"/>
</dbReference>
<name>A0A401J9L3_9PROT</name>
<dbReference type="AlphaFoldDB" id="A0A401J9L3"/>
<dbReference type="EMBL" id="BGOW01000001">
    <property type="protein sequence ID" value="GBL44365.1"/>
    <property type="molecule type" value="Genomic_DNA"/>
</dbReference>
<dbReference type="PRINTS" id="PR00105">
    <property type="entry name" value="C5METTRFRASE"/>
</dbReference>
<proteinExistence type="inferred from homology"/>
<evidence type="ECO:0000313" key="10">
    <source>
        <dbReference type="Proteomes" id="UP000286806"/>
    </source>
</evidence>
<accession>A0A401J9L3</accession>
<keyword evidence="2 6" id="KW-0808">Transferase</keyword>
<comment type="caution">
    <text evidence="9">The sequence shown here is derived from an EMBL/GenBank/DDBJ whole genome shotgun (WGS) entry which is preliminary data.</text>
</comment>
<dbReference type="InterPro" id="IPR029063">
    <property type="entry name" value="SAM-dependent_MTases_sf"/>
</dbReference>
<dbReference type="GO" id="GO:0003886">
    <property type="term" value="F:DNA (cytosine-5-)-methyltransferase activity"/>
    <property type="evidence" value="ECO:0007669"/>
    <property type="project" value="UniProtKB-EC"/>
</dbReference>
<keyword evidence="10" id="KW-1185">Reference proteome</keyword>
<comment type="similarity">
    <text evidence="6 7">Belongs to the class I-like SAM-binding methyltransferase superfamily. C5-methyltransferase family.</text>
</comment>
<dbReference type="RefSeq" id="WP_124703203.1">
    <property type="nucleotide sequence ID" value="NZ_BGOW01000001.1"/>
</dbReference>
<dbReference type="PANTHER" id="PTHR10629:SF52">
    <property type="entry name" value="DNA (CYTOSINE-5)-METHYLTRANSFERASE 1"/>
    <property type="match status" value="1"/>
</dbReference>
<dbReference type="GO" id="GO:0009307">
    <property type="term" value="P:DNA restriction-modification system"/>
    <property type="evidence" value="ECO:0007669"/>
    <property type="project" value="UniProtKB-KW"/>
</dbReference>
<evidence type="ECO:0000313" key="9">
    <source>
        <dbReference type="EMBL" id="GBL44365.1"/>
    </source>
</evidence>
<evidence type="ECO:0000256" key="6">
    <source>
        <dbReference type="PROSITE-ProRule" id="PRU01016"/>
    </source>
</evidence>
<dbReference type="PANTHER" id="PTHR10629">
    <property type="entry name" value="CYTOSINE-SPECIFIC METHYLTRANSFERASE"/>
    <property type="match status" value="1"/>
</dbReference>
<gene>
    <name evidence="9" type="ORF">SFMTTN_0160</name>
</gene>
<dbReference type="SUPFAM" id="SSF53335">
    <property type="entry name" value="S-adenosyl-L-methionine-dependent methyltransferases"/>
    <property type="match status" value="1"/>
</dbReference>
<keyword evidence="4" id="KW-0680">Restriction system</keyword>
<sequence>MENIRRQLDAQPKVIDLYAGAGGLSLGATRAGFTVSAAVELDKFAIESHTQNFPYVTHLDNDIAKLSGSELLMRAGLKKGELDGLIGGPPCQGFSTMGKRQLDDSRNDLFGHFMRLVDETRPAFFLAENVPGILNEKYDDIRKAAFERLPKRYVTLDPITVKANHYGAPTTRTRIFFFGYDPSKMAAMTVSDFEHGSDVELTKVREALHGLPKDILPNWKADTDKGWSRTHIENESAFLNKVTNAVPLGVGNNSALEIYMEKRIVSGCIGTIHSPEVEKRYSDLGYGEQDAISKSIKLNPNGFCPTLRAGTGSDKGSFQAVRPIHYLRPRVITPREAARLQGFPDWFLLHSTKWHSFRQIGNSVSPIVSEYLLSVIFGKLIKGLV</sequence>
<dbReference type="Pfam" id="PF00145">
    <property type="entry name" value="DNA_methylase"/>
    <property type="match status" value="1"/>
</dbReference>